<dbReference type="GeneID" id="94196804"/>
<dbReference type="Gene3D" id="1.10.10.60">
    <property type="entry name" value="Homeodomain-like"/>
    <property type="match status" value="1"/>
</dbReference>
<feature type="region of interest" description="Disordered" evidence="1">
    <location>
        <begin position="1"/>
        <end position="20"/>
    </location>
</feature>
<feature type="compositionally biased region" description="Basic and acidic residues" evidence="1">
    <location>
        <begin position="269"/>
        <end position="301"/>
    </location>
</feature>
<comment type="caution">
    <text evidence="3">The sequence shown here is derived from an EMBL/GenBank/DDBJ whole genome shotgun (WGS) entry which is preliminary data.</text>
</comment>
<dbReference type="PANTHER" id="PTHR13992:SF39">
    <property type="entry name" value="SMRTER, ISOFORM G"/>
    <property type="match status" value="1"/>
</dbReference>
<evidence type="ECO:0000313" key="3">
    <source>
        <dbReference type="EMBL" id="GIX65323.1"/>
    </source>
</evidence>
<keyword evidence="3" id="KW-0238">DNA-binding</keyword>
<evidence type="ECO:0000256" key="1">
    <source>
        <dbReference type="SAM" id="MobiDB-lite"/>
    </source>
</evidence>
<feature type="compositionally biased region" description="Polar residues" evidence="1">
    <location>
        <begin position="72"/>
        <end position="88"/>
    </location>
</feature>
<dbReference type="PANTHER" id="PTHR13992">
    <property type="entry name" value="NUCLEAR RECEPTOR CO-REPRESSOR RELATED NCOR"/>
    <property type="match status" value="1"/>
</dbReference>
<feature type="region of interest" description="Disordered" evidence="1">
    <location>
        <begin position="1843"/>
        <end position="1865"/>
    </location>
</feature>
<dbReference type="GO" id="GO:0005654">
    <property type="term" value="C:nucleoplasm"/>
    <property type="evidence" value="ECO:0007669"/>
    <property type="project" value="UniProtKB-ARBA"/>
</dbReference>
<dbReference type="GO" id="GO:0003677">
    <property type="term" value="F:DNA binding"/>
    <property type="evidence" value="ECO:0007669"/>
    <property type="project" value="UniProtKB-KW"/>
</dbReference>
<dbReference type="InterPro" id="IPR017884">
    <property type="entry name" value="SANT_dom"/>
</dbReference>
<dbReference type="InterPro" id="IPR051571">
    <property type="entry name" value="N-CoR_corepressor"/>
</dbReference>
<feature type="region of interest" description="Disordered" evidence="1">
    <location>
        <begin position="432"/>
        <end position="464"/>
    </location>
</feature>
<feature type="compositionally biased region" description="Polar residues" evidence="1">
    <location>
        <begin position="568"/>
        <end position="578"/>
    </location>
</feature>
<organism evidence="3 4">
    <name type="scientific">Babesia caballi</name>
    <dbReference type="NCBI Taxonomy" id="5871"/>
    <lineage>
        <taxon>Eukaryota</taxon>
        <taxon>Sar</taxon>
        <taxon>Alveolata</taxon>
        <taxon>Apicomplexa</taxon>
        <taxon>Aconoidasida</taxon>
        <taxon>Piroplasmida</taxon>
        <taxon>Babesiidae</taxon>
        <taxon>Babesia</taxon>
    </lineage>
</organism>
<feature type="compositionally biased region" description="Polar residues" evidence="1">
    <location>
        <begin position="1"/>
        <end position="10"/>
    </location>
</feature>
<dbReference type="SMART" id="SM00717">
    <property type="entry name" value="SANT"/>
    <property type="match status" value="2"/>
</dbReference>
<sequence>MEPSEGSQAPPQAVERMSPSLSLLRQMAGINQRAHETFMSRVSQCLSHRGTPSSMSISTARGSYRIEPHGSANENTLVAHSPTNTPSLRYTPKESPVSSLKVRSGVASLKRASPAGVESRGPSNDGDHTRTPTRKPGAGSLLTDCIASCSSLRFNPASLVPLPFGFCNNTFVKIKVGDVFDPRVGRKRTKNYQNVADSPPSAQPGLTAKRVPRQVSKAPEDERLEVHNDYAMNPYKRRYQQVMNKRRRVQPAREAIVEEVSEASPESATKLERRLSRNRPVEVPEPKEEMAVEVPEPKEEMVVEEDENWDWKKEEGVKGAATAGLQAPPPLREEHRVNVQNVAVMAKTVSRRHMDRMIDVVKIATVLRPLVMGEQGGEEASARLLELCKDAEALGEMAGLLRSLLRETQHNIMVLQYSKQLLNWHFAPKEASRGAGEGGETYRREVEPDPELEQPTQAAAEGSVHVTRGRGVLTASPCVTFHDGLTCAQGLCSTSQQSFDMHTLTDCYTAAGCYLWEPELQQKSLEPAVGNTTGHGDDVGEATGANTSVGTPNRIGGAQRAPAEWDEGNSSGENTAKSEGSEDEGELGKTGPWTSDVVFAGRVRDSNRKTQFNSMIGFLRDVCRIAMAEVRIPKPDWKGANEQACANELCCPRCCTCRETTNCYSSQLGAVGRDLSKESEAVRFEAETATAKTEMLATMLGKCVCLCKCVSDRRLVDRVVSDYSSLPSGDNRGIVWHDLETNEQCLEAEQQVLQRESVVQERFTLRIKADSVPIAWKKRSPFICKLDLVPDGVDQEGYPGGVPSGASRGDDSGVEADLVESDCVLSYESTIGSSSHESDRVVDGMDSLGKSSPWHLNQHNGDWSTDHGAKRRPLLLVKDCKELVNFTFWDAVDLLSKNQKELHSVLREGELTDWFDPLEIDISKLRGEKLKLSSDCIISDPKSEAYVEIALYLPYVPSSSLPWRFESVDPCDLLVKRFKRKPEVEVKRSLNVVVDDAGQALVGPGESDAALVGDIGGSGAVVMGPQEGMGDHTPTAPKACKEESAGCDNPLSLESTNGAVPVEDASTLVTASSTPSVASDAWNGDVVELNMPMLYAELLREMVVVPLNVRRVLQIMRDHILLRNGVLKREAEACKAYRRVWHRSLRRLRASLPKVDEFAWGVLPVRAIDRPDQFVPLPAGYKQNDISWPYTNNNVLSPFDVEGYGIGDIYNRGQRFSAMGHNAQGEKRRDGLDKQQVHTNRKPAVGRRRGAPEAEVTDQNDEESSRATVWLAPHYSNLTGPGIRWTYSCIDTLSEPLHCVPDFKTRPIYKLMSSPDYSFYQIEHCVQYDRRNALSPEALLAEEATGRISNVWTRNECRIFVEKYLMYPKNFAKIAQFIETKRCSDCVSFYYRFKYRLKLKERLKDMKARPKNKYEMSRFARRDMHVMQALDGLLDDCYTDSVRGLCEQNSFIFTTVNDHLLSPGGVDTGIRYEVALTEHRSNWSPMEDQFQMNLDNLHEGYFVPRKFRCLITRKHMELPMREGAENDATTLKRGCLVLNGFRNFGDPQQLTSVVSALKAEHFMTLKPIYSRRVTGRSVLESVMYNIVKERSHPQQVMGGVYDLGAVPAGSAQDIHAASEFEISDIDHVEYHNDLGVGGSMAYVTWGATERKGVVMDTESTDDHTSPPTPQDYEVEAGRAYVVPNYSEAPPMIETRFGGRAPVAAAGRSMPLLGRQFGVAGNAEMARLDPEMLRLLSGLNKPRKKRAAKAGGAAGMYFKYKRPRGRKAKNYDKATARAHYEAAMLKPITEWSEAEVAEFVRLFHIHGEDWDAMEKDMKHLGKSKEHLINYYVTRLTNNALRREMGLSSDSEDGGEVEGNVAVPDEQ</sequence>
<evidence type="ECO:0000313" key="4">
    <source>
        <dbReference type="Proteomes" id="UP001497744"/>
    </source>
</evidence>
<dbReference type="GO" id="GO:0032991">
    <property type="term" value="C:protein-containing complex"/>
    <property type="evidence" value="ECO:0007669"/>
    <property type="project" value="UniProtKB-ARBA"/>
</dbReference>
<feature type="compositionally biased region" description="Basic and acidic residues" evidence="1">
    <location>
        <begin position="1224"/>
        <end position="1236"/>
    </location>
</feature>
<evidence type="ECO:0000259" key="2">
    <source>
        <dbReference type="PROSITE" id="PS51293"/>
    </source>
</evidence>
<accession>A0AAV4LYU1</accession>
<dbReference type="SUPFAM" id="SSF46689">
    <property type="entry name" value="Homeodomain-like"/>
    <property type="match status" value="1"/>
</dbReference>
<feature type="region of interest" description="Disordered" evidence="1">
    <location>
        <begin position="527"/>
        <end position="594"/>
    </location>
</feature>
<gene>
    <name evidence="3" type="ORF">BcabD6B2_47580</name>
</gene>
<proteinExistence type="predicted"/>
<dbReference type="InterPro" id="IPR009057">
    <property type="entry name" value="Homeodomain-like_sf"/>
</dbReference>
<dbReference type="InterPro" id="IPR001005">
    <property type="entry name" value="SANT/Myb"/>
</dbReference>
<keyword evidence="4" id="KW-1185">Reference proteome</keyword>
<feature type="compositionally biased region" description="Basic residues" evidence="1">
    <location>
        <begin position="1239"/>
        <end position="1249"/>
    </location>
</feature>
<feature type="region of interest" description="Disordered" evidence="1">
    <location>
        <begin position="267"/>
        <end position="308"/>
    </location>
</feature>
<name>A0AAV4LYU1_BABCB</name>
<feature type="region of interest" description="Disordered" evidence="1">
    <location>
        <begin position="193"/>
        <end position="219"/>
    </location>
</feature>
<dbReference type="EMBL" id="BPLF01000004">
    <property type="protein sequence ID" value="GIX65323.1"/>
    <property type="molecule type" value="Genomic_DNA"/>
</dbReference>
<dbReference type="CDD" id="cd00167">
    <property type="entry name" value="SANT"/>
    <property type="match status" value="1"/>
</dbReference>
<dbReference type="Proteomes" id="UP001497744">
    <property type="component" value="Unassembled WGS sequence"/>
</dbReference>
<dbReference type="GO" id="GO:0000785">
    <property type="term" value="C:chromatin"/>
    <property type="evidence" value="ECO:0007669"/>
    <property type="project" value="TreeGrafter"/>
</dbReference>
<protein>
    <submittedName>
        <fullName evidence="3">Myb family DNA-binding domain-containing protein</fullName>
    </submittedName>
</protein>
<feature type="region of interest" description="Disordered" evidence="1">
    <location>
        <begin position="1222"/>
        <end position="1263"/>
    </location>
</feature>
<reference evidence="3 4" key="1">
    <citation type="submission" date="2021-06" db="EMBL/GenBank/DDBJ databases">
        <title>Genome sequence of Babesia caballi.</title>
        <authorList>
            <person name="Yamagishi J."/>
            <person name="Kidaka T."/>
            <person name="Ochi A."/>
        </authorList>
    </citation>
    <scope>NUCLEOTIDE SEQUENCE [LARGE SCALE GENOMIC DNA]</scope>
    <source>
        <strain evidence="3">USDA-D6B2</strain>
    </source>
</reference>
<feature type="region of interest" description="Disordered" evidence="1">
    <location>
        <begin position="65"/>
        <end position="139"/>
    </location>
</feature>
<feature type="domain" description="SANT" evidence="2">
    <location>
        <begin position="1347"/>
        <end position="1398"/>
    </location>
</feature>
<dbReference type="GO" id="GO:0006357">
    <property type="term" value="P:regulation of transcription by RNA polymerase II"/>
    <property type="evidence" value="ECO:0007669"/>
    <property type="project" value="TreeGrafter"/>
</dbReference>
<dbReference type="RefSeq" id="XP_067717392.1">
    <property type="nucleotide sequence ID" value="XM_067861291.1"/>
</dbReference>
<dbReference type="PROSITE" id="PS51293">
    <property type="entry name" value="SANT"/>
    <property type="match status" value="1"/>
</dbReference>